<evidence type="ECO:0000256" key="5">
    <source>
        <dbReference type="SAM" id="Phobius"/>
    </source>
</evidence>
<keyword evidence="5" id="KW-0812">Transmembrane</keyword>
<dbReference type="SUPFAM" id="SSF48264">
    <property type="entry name" value="Cytochrome P450"/>
    <property type="match status" value="1"/>
</dbReference>
<dbReference type="InterPro" id="IPR036396">
    <property type="entry name" value="Cyt_P450_sf"/>
</dbReference>
<keyword evidence="3" id="KW-0479">Metal-binding</keyword>
<evidence type="ECO:0000256" key="3">
    <source>
        <dbReference type="ARBA" id="ARBA00022723"/>
    </source>
</evidence>
<evidence type="ECO:0000313" key="7">
    <source>
        <dbReference type="Proteomes" id="UP001175000"/>
    </source>
</evidence>
<evidence type="ECO:0000256" key="4">
    <source>
        <dbReference type="ARBA" id="ARBA00023004"/>
    </source>
</evidence>
<dbReference type="Pfam" id="PF00067">
    <property type="entry name" value="p450"/>
    <property type="match status" value="1"/>
</dbReference>
<feature type="transmembrane region" description="Helical" evidence="5">
    <location>
        <begin position="21"/>
        <end position="39"/>
    </location>
</feature>
<accession>A0AA39U831</accession>
<dbReference type="Gene3D" id="1.10.630.10">
    <property type="entry name" value="Cytochrome P450"/>
    <property type="match status" value="1"/>
</dbReference>
<keyword evidence="4" id="KW-0408">Iron</keyword>
<comment type="caution">
    <text evidence="6">The sequence shown here is derived from an EMBL/GenBank/DDBJ whole genome shotgun (WGS) entry which is preliminary data.</text>
</comment>
<organism evidence="6 7">
    <name type="scientific">Immersiella caudata</name>
    <dbReference type="NCBI Taxonomy" id="314043"/>
    <lineage>
        <taxon>Eukaryota</taxon>
        <taxon>Fungi</taxon>
        <taxon>Dikarya</taxon>
        <taxon>Ascomycota</taxon>
        <taxon>Pezizomycotina</taxon>
        <taxon>Sordariomycetes</taxon>
        <taxon>Sordariomycetidae</taxon>
        <taxon>Sordariales</taxon>
        <taxon>Lasiosphaeriaceae</taxon>
        <taxon>Immersiella</taxon>
    </lineage>
</organism>
<dbReference type="InterPro" id="IPR001128">
    <property type="entry name" value="Cyt_P450"/>
</dbReference>
<dbReference type="GO" id="GO:0020037">
    <property type="term" value="F:heme binding"/>
    <property type="evidence" value="ECO:0007669"/>
    <property type="project" value="InterPro"/>
</dbReference>
<evidence type="ECO:0000256" key="1">
    <source>
        <dbReference type="ARBA" id="ARBA00010617"/>
    </source>
</evidence>
<protein>
    <submittedName>
        <fullName evidence="6">Uncharacterized protein</fullName>
    </submittedName>
</protein>
<evidence type="ECO:0000313" key="6">
    <source>
        <dbReference type="EMBL" id="KAK0613184.1"/>
    </source>
</evidence>
<keyword evidence="2" id="KW-0349">Heme</keyword>
<dbReference type="PANTHER" id="PTHR24304">
    <property type="entry name" value="CYTOCHROME P450 FAMILY 7"/>
    <property type="match status" value="1"/>
</dbReference>
<sequence>MVRWFVDQGMTMKSARGWMSFIIFALISNTIPITTWALYEVIRSPSLFAAVRAEVLPAFHLSPPGSNKPPTLNTAKLLSLPLLNSIFIETLRLYLPQPLPPGGKPRYRYRRVSHPQGVFGASRDNVCASG</sequence>
<keyword evidence="5" id="KW-1133">Transmembrane helix</keyword>
<dbReference type="GO" id="GO:0008395">
    <property type="term" value="F:steroid hydroxylase activity"/>
    <property type="evidence" value="ECO:0007669"/>
    <property type="project" value="TreeGrafter"/>
</dbReference>
<proteinExistence type="inferred from homology"/>
<dbReference type="AlphaFoldDB" id="A0AA39U831"/>
<dbReference type="GO" id="GO:0016705">
    <property type="term" value="F:oxidoreductase activity, acting on paired donors, with incorporation or reduction of molecular oxygen"/>
    <property type="evidence" value="ECO:0007669"/>
    <property type="project" value="InterPro"/>
</dbReference>
<keyword evidence="5" id="KW-0472">Membrane</keyword>
<keyword evidence="7" id="KW-1185">Reference proteome</keyword>
<name>A0AA39U831_9PEZI</name>
<dbReference type="Proteomes" id="UP001175000">
    <property type="component" value="Unassembled WGS sequence"/>
</dbReference>
<dbReference type="PANTHER" id="PTHR24304:SF2">
    <property type="entry name" value="24-HYDROXYCHOLESTEROL 7-ALPHA-HYDROXYLASE"/>
    <property type="match status" value="1"/>
</dbReference>
<dbReference type="GO" id="GO:0005506">
    <property type="term" value="F:iron ion binding"/>
    <property type="evidence" value="ECO:0007669"/>
    <property type="project" value="InterPro"/>
</dbReference>
<dbReference type="InterPro" id="IPR050529">
    <property type="entry name" value="CYP450_sterol_14alpha_dmase"/>
</dbReference>
<evidence type="ECO:0000256" key="2">
    <source>
        <dbReference type="ARBA" id="ARBA00022617"/>
    </source>
</evidence>
<reference evidence="6" key="1">
    <citation type="submission" date="2023-06" db="EMBL/GenBank/DDBJ databases">
        <title>Genome-scale phylogeny and comparative genomics of the fungal order Sordariales.</title>
        <authorList>
            <consortium name="Lawrence Berkeley National Laboratory"/>
            <person name="Hensen N."/>
            <person name="Bonometti L."/>
            <person name="Westerberg I."/>
            <person name="Brannstrom I.O."/>
            <person name="Guillou S."/>
            <person name="Cros-Aarteil S."/>
            <person name="Calhoun S."/>
            <person name="Haridas S."/>
            <person name="Kuo A."/>
            <person name="Mondo S."/>
            <person name="Pangilinan J."/>
            <person name="Riley R."/>
            <person name="Labutti K."/>
            <person name="Andreopoulos B."/>
            <person name="Lipzen A."/>
            <person name="Chen C."/>
            <person name="Yanf M."/>
            <person name="Daum C."/>
            <person name="Ng V."/>
            <person name="Clum A."/>
            <person name="Steindorff A."/>
            <person name="Ohm R."/>
            <person name="Martin F."/>
            <person name="Silar P."/>
            <person name="Natvig D."/>
            <person name="Lalanne C."/>
            <person name="Gautier V."/>
            <person name="Ament-Velasquez S.L."/>
            <person name="Kruys A."/>
            <person name="Hutchinson M.I."/>
            <person name="Powell A.J."/>
            <person name="Barry K."/>
            <person name="Miller A.N."/>
            <person name="Grigoriev I.V."/>
            <person name="Debuchy R."/>
            <person name="Gladieux P."/>
            <person name="Thoren M.H."/>
            <person name="Johannesson H."/>
        </authorList>
    </citation>
    <scope>NUCLEOTIDE SEQUENCE</scope>
    <source>
        <strain evidence="6">CBS 606.72</strain>
    </source>
</reference>
<dbReference type="EMBL" id="JAULSU010000006">
    <property type="protein sequence ID" value="KAK0613184.1"/>
    <property type="molecule type" value="Genomic_DNA"/>
</dbReference>
<gene>
    <name evidence="6" type="ORF">B0T14DRAFT_525835</name>
</gene>
<comment type="similarity">
    <text evidence="1">Belongs to the cytochrome P450 family.</text>
</comment>